<feature type="compositionally biased region" description="Polar residues" evidence="4">
    <location>
        <begin position="32"/>
        <end position="47"/>
    </location>
</feature>
<sequence length="807" mass="90093">MKFKKLARTFRQEMPEAECAEREAATAPDPANNVSDPNVTASSSVTLASEAPVPAHTSASKPAAVHTPAPNAFLQHEGSGPVQPYSSNHEHLADELQLLELRLQLRLLEAPQSDPELALIDEEIRSLLDVQPEDSRYINLLTAEIAHLERQIAVRLKASYGQSHGQFANQAPRLMLPLVASVLNLTGLEVSILVACLAPELDRKYERIYAYLQNDMSDKRPSVDFVLGLFTGAEEERLAARLLFDANAPLMKFLLERRGEYGDSRTPLIARPLKLEDWVVNLLLGYEVLDERLTKIASLNTVPIPLQTRFPDELEQKMLRFVKHYSGGEERSSGSLLYCCGPDEAGKLGGIRGVCGKLGLSLLVADMDKLLLPEIDFGEIVRLLGRHALLENTALCLTSFDSMVTEDDRYRLKIHLLIDMLAAYAPLTFILGEAQWGISLTGVKLNFMQIDLPFPDAAARKETWVALGQDYRLSSQIELADFSGSFRFTSGQIRSALTGGENIAVWNGSGGTEVAAKDLYQACYFQSSRKIQALATKIRAMYTWDMLVLPNDQLSQLEEICRQVKYRSLVYGEWGFAGRLSLGRGLNILFSGPPGSGKTMAAEVIATELNLEIYKIDVSQIVSKYIGETEKNLSRIFDEAETSNAILFFDEADALFGKRSEVKDAHDRYANVEISYLLQKMEEYTGIVILATNLNQNLDDAFARRLHFKLEFPFPEKQQRRLLWRGMFPAGAPLDPDMDYDFMAEKFILAGGNIKNIALNAAFYAAHESCPIGMKQIMLAAKREYLKLGKTFLQSDYAPYHKLIEVK</sequence>
<dbReference type="CDD" id="cd19481">
    <property type="entry name" value="RecA-like_protease"/>
    <property type="match status" value="1"/>
</dbReference>
<dbReference type="GO" id="GO:0005524">
    <property type="term" value="F:ATP binding"/>
    <property type="evidence" value="ECO:0007669"/>
    <property type="project" value="UniProtKB-KW"/>
</dbReference>
<evidence type="ECO:0000256" key="1">
    <source>
        <dbReference type="ARBA" id="ARBA00006914"/>
    </source>
</evidence>
<dbReference type="SUPFAM" id="SSF52540">
    <property type="entry name" value="P-loop containing nucleoside triphosphate hydrolases"/>
    <property type="match status" value="1"/>
</dbReference>
<evidence type="ECO:0000313" key="6">
    <source>
        <dbReference type="EMBL" id="MRN57151.1"/>
    </source>
</evidence>
<dbReference type="InterPro" id="IPR054472">
    <property type="entry name" value="WHD"/>
</dbReference>
<evidence type="ECO:0000259" key="5">
    <source>
        <dbReference type="SMART" id="SM00382"/>
    </source>
</evidence>
<evidence type="ECO:0000313" key="7">
    <source>
        <dbReference type="Proteomes" id="UP000463051"/>
    </source>
</evidence>
<comment type="similarity">
    <text evidence="1">Belongs to the AAA ATPase family.</text>
</comment>
<keyword evidence="2" id="KW-0547">Nucleotide-binding</keyword>
<evidence type="ECO:0000256" key="2">
    <source>
        <dbReference type="ARBA" id="ARBA00022741"/>
    </source>
</evidence>
<proteinExistence type="inferred from homology"/>
<accession>A0A7X2HBX8</accession>
<dbReference type="EMBL" id="WJXB01000021">
    <property type="protein sequence ID" value="MRN57151.1"/>
    <property type="molecule type" value="Genomic_DNA"/>
</dbReference>
<comment type="caution">
    <text evidence="6">The sequence shown here is derived from an EMBL/GenBank/DDBJ whole genome shotgun (WGS) entry which is preliminary data.</text>
</comment>
<feature type="region of interest" description="Disordered" evidence="4">
    <location>
        <begin position="1"/>
        <end position="65"/>
    </location>
</feature>
<organism evidence="6 7">
    <name type="scientific">Paenibacillus monticola</name>
    <dbReference type="NCBI Taxonomy" id="2666075"/>
    <lineage>
        <taxon>Bacteria</taxon>
        <taxon>Bacillati</taxon>
        <taxon>Bacillota</taxon>
        <taxon>Bacilli</taxon>
        <taxon>Bacillales</taxon>
        <taxon>Paenibacillaceae</taxon>
        <taxon>Paenibacillus</taxon>
    </lineage>
</organism>
<feature type="compositionally biased region" description="Basic and acidic residues" evidence="4">
    <location>
        <begin position="10"/>
        <end position="24"/>
    </location>
</feature>
<gene>
    <name evidence="6" type="ORF">GJB61_29880</name>
</gene>
<keyword evidence="3" id="KW-0067">ATP-binding</keyword>
<dbReference type="InterPro" id="IPR050221">
    <property type="entry name" value="26S_Proteasome_ATPase"/>
</dbReference>
<dbReference type="Pfam" id="PF00004">
    <property type="entry name" value="AAA"/>
    <property type="match status" value="1"/>
</dbReference>
<dbReference type="Proteomes" id="UP000463051">
    <property type="component" value="Unassembled WGS sequence"/>
</dbReference>
<dbReference type="RefSeq" id="WP_154122644.1">
    <property type="nucleotide sequence ID" value="NZ_WJXB01000021.1"/>
</dbReference>
<feature type="domain" description="AAA+ ATPase" evidence="5">
    <location>
        <begin position="584"/>
        <end position="716"/>
    </location>
</feature>
<dbReference type="AlphaFoldDB" id="A0A7X2HBX8"/>
<protein>
    <submittedName>
        <fullName evidence="6">AAA family ATPase</fullName>
    </submittedName>
</protein>
<dbReference type="GO" id="GO:0016887">
    <property type="term" value="F:ATP hydrolysis activity"/>
    <property type="evidence" value="ECO:0007669"/>
    <property type="project" value="InterPro"/>
</dbReference>
<dbReference type="InterPro" id="IPR027417">
    <property type="entry name" value="P-loop_NTPase"/>
</dbReference>
<dbReference type="Gene3D" id="3.40.50.300">
    <property type="entry name" value="P-loop containing nucleotide triphosphate hydrolases"/>
    <property type="match status" value="1"/>
</dbReference>
<dbReference type="SMART" id="SM00382">
    <property type="entry name" value="AAA"/>
    <property type="match status" value="1"/>
</dbReference>
<dbReference type="PANTHER" id="PTHR23073">
    <property type="entry name" value="26S PROTEASOME REGULATORY SUBUNIT"/>
    <property type="match status" value="1"/>
</dbReference>
<name>A0A7X2HBX8_9BACL</name>
<dbReference type="Pfam" id="PF22977">
    <property type="entry name" value="WHD"/>
    <property type="match status" value="1"/>
</dbReference>
<dbReference type="InterPro" id="IPR003959">
    <property type="entry name" value="ATPase_AAA_core"/>
</dbReference>
<evidence type="ECO:0000256" key="4">
    <source>
        <dbReference type="SAM" id="MobiDB-lite"/>
    </source>
</evidence>
<keyword evidence="7" id="KW-1185">Reference proteome</keyword>
<reference evidence="6 7" key="1">
    <citation type="submission" date="2019-11" db="EMBL/GenBank/DDBJ databases">
        <title>Paenibacillus monticola sp. nov., a novel PGPR strain isolated from mountain sample in China.</title>
        <authorList>
            <person name="Zhao Q."/>
            <person name="Li H.-P."/>
            <person name="Zhang J.-L."/>
        </authorList>
    </citation>
    <scope>NUCLEOTIDE SEQUENCE [LARGE SCALE GENOMIC DNA]</scope>
    <source>
        <strain evidence="6 7">LC-T2</strain>
    </source>
</reference>
<evidence type="ECO:0000256" key="3">
    <source>
        <dbReference type="ARBA" id="ARBA00022840"/>
    </source>
</evidence>
<dbReference type="InterPro" id="IPR003593">
    <property type="entry name" value="AAA+_ATPase"/>
</dbReference>